<dbReference type="NCBIfam" id="TIGR03971">
    <property type="entry name" value="SDR_subfam_1"/>
    <property type="match status" value="1"/>
</dbReference>
<accession>A0A243Q507</accession>
<protein>
    <submittedName>
        <fullName evidence="4">3-ketoacyl-ACP reductase</fullName>
    </submittedName>
</protein>
<dbReference type="EMBL" id="NGFO01000032">
    <property type="protein sequence ID" value="OUC76501.1"/>
    <property type="molecule type" value="Genomic_DNA"/>
</dbReference>
<comment type="caution">
    <text evidence="4">The sequence shown here is derived from an EMBL/GenBank/DDBJ whole genome shotgun (WGS) entry which is preliminary data.</text>
</comment>
<sequence length="287" mass="30308">MNTRLDGKVALVTGAARGQGRSHAVRMAELGADIIAIDICDQITTVNYAMGTPDDLQQTATMVDATGRRVIARIADVRSRDALQAAIDDAVAQFGRLDIVVANAGISPLGPESPSVTWLNTVSVNLGGVINTLELSLPHLEAGASIVCIGSMAAFMPSFESAQAGPGAGGYGHSKRAVARLVNDLARHLAPKGIRVNAIHPGNVDTAMVHHDEIYRLFRPDLEKPDYDDVKHVFASLHAMPVDLLAPEDVTEAVLYLVSDAARYVTGQQLRVEAGALLNSVPPGVPD</sequence>
<evidence type="ECO:0000313" key="4">
    <source>
        <dbReference type="EMBL" id="OUC76501.1"/>
    </source>
</evidence>
<keyword evidence="3" id="KW-0520">NAD</keyword>
<dbReference type="STRING" id="417102.CA982_21700"/>
<dbReference type="FunFam" id="3.40.50.720:FF:000084">
    <property type="entry name" value="Short-chain dehydrogenase reductase"/>
    <property type="match status" value="1"/>
</dbReference>
<evidence type="ECO:0000256" key="1">
    <source>
        <dbReference type="ARBA" id="ARBA00006484"/>
    </source>
</evidence>
<dbReference type="PRINTS" id="PR00081">
    <property type="entry name" value="GDHRDH"/>
</dbReference>
<dbReference type="GO" id="GO:0016491">
    <property type="term" value="F:oxidoreductase activity"/>
    <property type="evidence" value="ECO:0007669"/>
    <property type="project" value="UniProtKB-KW"/>
</dbReference>
<gene>
    <name evidence="4" type="ORF">CA982_21700</name>
</gene>
<organism evidence="4 5">
    <name type="scientific">Gordonia lacunae</name>
    <dbReference type="NCBI Taxonomy" id="417102"/>
    <lineage>
        <taxon>Bacteria</taxon>
        <taxon>Bacillati</taxon>
        <taxon>Actinomycetota</taxon>
        <taxon>Actinomycetes</taxon>
        <taxon>Mycobacteriales</taxon>
        <taxon>Gordoniaceae</taxon>
        <taxon>Gordonia</taxon>
    </lineage>
</organism>
<dbReference type="SUPFAM" id="SSF51735">
    <property type="entry name" value="NAD(P)-binding Rossmann-fold domains"/>
    <property type="match status" value="1"/>
</dbReference>
<keyword evidence="5" id="KW-1185">Reference proteome</keyword>
<evidence type="ECO:0000313" key="5">
    <source>
        <dbReference type="Proteomes" id="UP000194632"/>
    </source>
</evidence>
<dbReference type="InterPro" id="IPR002347">
    <property type="entry name" value="SDR_fam"/>
</dbReference>
<dbReference type="RefSeq" id="WP_086537260.1">
    <property type="nucleotide sequence ID" value="NZ_NGFO01000032.1"/>
</dbReference>
<comment type="similarity">
    <text evidence="1">Belongs to the short-chain dehydrogenases/reductases (SDR) family.</text>
</comment>
<dbReference type="PANTHER" id="PTHR24321">
    <property type="entry name" value="DEHYDROGENASES, SHORT CHAIN"/>
    <property type="match status" value="1"/>
</dbReference>
<dbReference type="PANTHER" id="PTHR24321:SF8">
    <property type="entry name" value="ESTRADIOL 17-BETA-DEHYDROGENASE 8-RELATED"/>
    <property type="match status" value="1"/>
</dbReference>
<dbReference type="Gene3D" id="3.40.50.720">
    <property type="entry name" value="NAD(P)-binding Rossmann-like Domain"/>
    <property type="match status" value="1"/>
</dbReference>
<dbReference type="InterPro" id="IPR023985">
    <property type="entry name" value="SDR_subfam_1"/>
</dbReference>
<dbReference type="AlphaFoldDB" id="A0A243Q507"/>
<dbReference type="Pfam" id="PF13561">
    <property type="entry name" value="adh_short_C2"/>
    <property type="match status" value="1"/>
</dbReference>
<evidence type="ECO:0000256" key="2">
    <source>
        <dbReference type="ARBA" id="ARBA00023002"/>
    </source>
</evidence>
<dbReference type="OrthoDB" id="5173603at2"/>
<reference evidence="4 5" key="1">
    <citation type="submission" date="2017-05" db="EMBL/GenBank/DDBJ databases">
        <title>Biotechnological potential of actinobacteria isolated from South African environments.</title>
        <authorList>
            <person name="Le Roes-Hill M."/>
            <person name="Prins A."/>
            <person name="Durrell K.A."/>
        </authorList>
    </citation>
    <scope>NUCLEOTIDE SEQUENCE [LARGE SCALE GENOMIC DNA]</scope>
    <source>
        <strain evidence="4">BS2</strain>
    </source>
</reference>
<dbReference type="Proteomes" id="UP000194632">
    <property type="component" value="Unassembled WGS sequence"/>
</dbReference>
<keyword evidence="2" id="KW-0560">Oxidoreductase</keyword>
<evidence type="ECO:0000256" key="3">
    <source>
        <dbReference type="ARBA" id="ARBA00023027"/>
    </source>
</evidence>
<name>A0A243Q507_9ACTN</name>
<proteinExistence type="inferred from homology"/>
<dbReference type="InterPro" id="IPR036291">
    <property type="entry name" value="NAD(P)-bd_dom_sf"/>
</dbReference>
<dbReference type="CDD" id="cd05233">
    <property type="entry name" value="SDR_c"/>
    <property type="match status" value="1"/>
</dbReference>